<proteinExistence type="predicted"/>
<feature type="coiled-coil region" evidence="1">
    <location>
        <begin position="346"/>
        <end position="383"/>
    </location>
</feature>
<dbReference type="Pfam" id="PF00990">
    <property type="entry name" value="GGDEF"/>
    <property type="match status" value="1"/>
</dbReference>
<dbReference type="PANTHER" id="PTHR45138">
    <property type="entry name" value="REGULATORY COMPONENTS OF SENSORY TRANSDUCTION SYSTEM"/>
    <property type="match status" value="1"/>
</dbReference>
<dbReference type="Gene3D" id="1.25.40.10">
    <property type="entry name" value="Tetratricopeptide repeat domain"/>
    <property type="match status" value="2"/>
</dbReference>
<dbReference type="PANTHER" id="PTHR45138:SF9">
    <property type="entry name" value="DIGUANYLATE CYCLASE DGCM-RELATED"/>
    <property type="match status" value="1"/>
</dbReference>
<organism evidence="3 4">
    <name type="scientific">Deinococcus arenae</name>
    <dbReference type="NCBI Taxonomy" id="1452751"/>
    <lineage>
        <taxon>Bacteria</taxon>
        <taxon>Thermotogati</taxon>
        <taxon>Deinococcota</taxon>
        <taxon>Deinococci</taxon>
        <taxon>Deinococcales</taxon>
        <taxon>Deinococcaceae</taxon>
        <taxon>Deinococcus</taxon>
    </lineage>
</organism>
<dbReference type="SUPFAM" id="SSF48452">
    <property type="entry name" value="TPR-like"/>
    <property type="match status" value="2"/>
</dbReference>
<evidence type="ECO:0000256" key="1">
    <source>
        <dbReference type="SAM" id="Coils"/>
    </source>
</evidence>
<sequence>MRRQGQQRAAGKRSIVLGEPMTDATAAQLLSMDQAWDRRDTAPGQARATAQAQVGTAARTQALVVLAYLDWRTGQLSQATEHVTTAISTLRLGEPSVWLGRGLNILAALHSTLNRPDRAVELYEEQVSLARHIQHPELTATALHDLAVELRHSDPQRARAHITEALNTFRQLRSPFGVAIAHANLAEFDRDEGDLPGAYRHVQRALHYAHLDQHPHLEASLLSTLLVVLPAEAPQRERRRTRQRLEYLRTHSDNPELRATVALALAEHAPPGEAAELLSGALDDLQPLGDHVLLPELHERLSQSYSAQGHHEGALRHLQETLAYVRRTHVAERRQNIQTFEVLARIQALQDQAREERQRNHELQTHLQELRALNARIRELSRTDHLTRLANREHLFSEGHHLAQTVTPYTPLSAALIDIDHFKLVNDTWGHQTGDLVLQRVARMILDVTRPGDIAARYGGEEFVLLRAAPVEHLEGSCHDLQQLIRLHPWEDIAPGLQVTLSIGLAQTTEPQFDTLLGHADRRLYSVKRAGRNAIHLRD</sequence>
<comment type="caution">
    <text evidence="3">The sequence shown here is derived from an EMBL/GenBank/DDBJ whole genome shotgun (WGS) entry which is preliminary data.</text>
</comment>
<dbReference type="AlphaFoldDB" id="A0A8H9GIS9"/>
<evidence type="ECO:0000313" key="4">
    <source>
        <dbReference type="Proteomes" id="UP000600547"/>
    </source>
</evidence>
<dbReference type="Proteomes" id="UP000600547">
    <property type="component" value="Unassembled WGS sequence"/>
</dbReference>
<dbReference type="SMART" id="SM00267">
    <property type="entry name" value="GGDEF"/>
    <property type="match status" value="1"/>
</dbReference>
<dbReference type="InterPro" id="IPR043128">
    <property type="entry name" value="Rev_trsase/Diguanyl_cyclase"/>
</dbReference>
<keyword evidence="4" id="KW-1185">Reference proteome</keyword>
<dbReference type="InterPro" id="IPR011990">
    <property type="entry name" value="TPR-like_helical_dom_sf"/>
</dbReference>
<dbReference type="CDD" id="cd01949">
    <property type="entry name" value="GGDEF"/>
    <property type="match status" value="1"/>
</dbReference>
<name>A0A8H9GIS9_9DEIO</name>
<dbReference type="Gene3D" id="3.30.70.270">
    <property type="match status" value="1"/>
</dbReference>
<accession>A0A8H9GIS9</accession>
<dbReference type="InterPro" id="IPR050469">
    <property type="entry name" value="Diguanylate_Cyclase"/>
</dbReference>
<reference evidence="4" key="1">
    <citation type="journal article" date="2019" name="Int. J. Syst. Evol. Microbiol.">
        <title>The Global Catalogue of Microorganisms (GCM) 10K type strain sequencing project: providing services to taxonomists for standard genome sequencing and annotation.</title>
        <authorList>
            <consortium name="The Broad Institute Genomics Platform"/>
            <consortium name="The Broad Institute Genome Sequencing Center for Infectious Disease"/>
            <person name="Wu L."/>
            <person name="Ma J."/>
        </authorList>
    </citation>
    <scope>NUCLEOTIDE SEQUENCE [LARGE SCALE GENOMIC DNA]</scope>
    <source>
        <strain evidence="4">JCM 31047</strain>
    </source>
</reference>
<dbReference type="InterPro" id="IPR029787">
    <property type="entry name" value="Nucleotide_cyclase"/>
</dbReference>
<keyword evidence="1" id="KW-0175">Coiled coil</keyword>
<dbReference type="NCBIfam" id="TIGR00254">
    <property type="entry name" value="GGDEF"/>
    <property type="match status" value="1"/>
</dbReference>
<dbReference type="EMBL" id="BMQG01000001">
    <property type="protein sequence ID" value="GGM30549.1"/>
    <property type="molecule type" value="Genomic_DNA"/>
</dbReference>
<dbReference type="PROSITE" id="PS50887">
    <property type="entry name" value="GGDEF"/>
    <property type="match status" value="1"/>
</dbReference>
<evidence type="ECO:0000259" key="2">
    <source>
        <dbReference type="PROSITE" id="PS50887"/>
    </source>
</evidence>
<dbReference type="GO" id="GO:0052621">
    <property type="term" value="F:diguanylate cyclase activity"/>
    <property type="evidence" value="ECO:0007669"/>
    <property type="project" value="TreeGrafter"/>
</dbReference>
<gene>
    <name evidence="3" type="ORF">GCM10008956_03250</name>
</gene>
<dbReference type="InterPro" id="IPR000160">
    <property type="entry name" value="GGDEF_dom"/>
</dbReference>
<evidence type="ECO:0000313" key="3">
    <source>
        <dbReference type="EMBL" id="GGM30549.1"/>
    </source>
</evidence>
<feature type="domain" description="GGDEF" evidence="2">
    <location>
        <begin position="410"/>
        <end position="539"/>
    </location>
</feature>
<dbReference type="SUPFAM" id="SSF55073">
    <property type="entry name" value="Nucleotide cyclase"/>
    <property type="match status" value="1"/>
</dbReference>
<protein>
    <submittedName>
        <fullName evidence="3">GGDEF domain-containing protein</fullName>
    </submittedName>
</protein>